<keyword evidence="2" id="KW-1185">Reference proteome</keyword>
<dbReference type="OrthoDB" id="796548at2"/>
<protein>
    <submittedName>
        <fullName evidence="1">Uncharacterized protein</fullName>
    </submittedName>
</protein>
<gene>
    <name evidence="1" type="ORF">C8N46_107231</name>
</gene>
<dbReference type="AlphaFoldDB" id="A0A2T6BVW6"/>
<reference evidence="1 2" key="1">
    <citation type="submission" date="2018-04" db="EMBL/GenBank/DDBJ databases">
        <title>Genomic Encyclopedia of Archaeal and Bacterial Type Strains, Phase II (KMG-II): from individual species to whole genera.</title>
        <authorList>
            <person name="Goeker M."/>
        </authorList>
    </citation>
    <scope>NUCLEOTIDE SEQUENCE [LARGE SCALE GENOMIC DNA]</scope>
    <source>
        <strain evidence="1 2">DSM 25731</strain>
    </source>
</reference>
<dbReference type="Proteomes" id="UP000244090">
    <property type="component" value="Unassembled WGS sequence"/>
</dbReference>
<dbReference type="EMBL" id="QBKT01000007">
    <property type="protein sequence ID" value="PTX60224.1"/>
    <property type="molecule type" value="Genomic_DNA"/>
</dbReference>
<comment type="caution">
    <text evidence="1">The sequence shown here is derived from an EMBL/GenBank/DDBJ whole genome shotgun (WGS) entry which is preliminary data.</text>
</comment>
<proteinExistence type="predicted"/>
<evidence type="ECO:0000313" key="2">
    <source>
        <dbReference type="Proteomes" id="UP000244090"/>
    </source>
</evidence>
<name>A0A2T6BVW6_9FLAO</name>
<organism evidence="1 2">
    <name type="scientific">Kordia periserrulae</name>
    <dbReference type="NCBI Taxonomy" id="701523"/>
    <lineage>
        <taxon>Bacteria</taxon>
        <taxon>Pseudomonadati</taxon>
        <taxon>Bacteroidota</taxon>
        <taxon>Flavobacteriia</taxon>
        <taxon>Flavobacteriales</taxon>
        <taxon>Flavobacteriaceae</taxon>
        <taxon>Kordia</taxon>
    </lineage>
</organism>
<sequence>MEQFYSKIKLRILKHIEDKGISKRQFYIETGISNGVLDKKTGLTELNIEKYLNTYEEINPTWLLTGKGNMYVDNYSELNDNYKNSDDFSLALLNALVNDSKVKQALKLIIRKEINDFATQKSLDLLKKDKNSDSKG</sequence>
<accession>A0A2T6BVW6</accession>
<dbReference type="RefSeq" id="WP_108115824.1">
    <property type="nucleotide sequence ID" value="NZ_QBKT01000007.1"/>
</dbReference>
<evidence type="ECO:0000313" key="1">
    <source>
        <dbReference type="EMBL" id="PTX60224.1"/>
    </source>
</evidence>